<evidence type="ECO:0000256" key="1">
    <source>
        <dbReference type="SAM" id="MobiDB-lite"/>
    </source>
</evidence>
<dbReference type="EMBL" id="CH981525">
    <property type="protein sequence ID" value="EDK43537.1"/>
    <property type="molecule type" value="Genomic_DNA"/>
</dbReference>
<name>A5DWH9_LODEL</name>
<dbReference type="VEuPathDB" id="FungiDB:LELG_01715"/>
<evidence type="ECO:0000313" key="2">
    <source>
        <dbReference type="EMBL" id="EDK43537.1"/>
    </source>
</evidence>
<dbReference type="GO" id="GO:0006274">
    <property type="term" value="P:DNA replication termination"/>
    <property type="evidence" value="ECO:0007669"/>
    <property type="project" value="TreeGrafter"/>
</dbReference>
<gene>
    <name evidence="2" type="ORF">LELG_01715</name>
</gene>
<dbReference type="AlphaFoldDB" id="A5DWH9"/>
<dbReference type="STRING" id="379508.A5DWH9"/>
<dbReference type="KEGG" id="lel:PVL30_001687"/>
<dbReference type="eggNOG" id="KOG3113">
    <property type="taxonomic scope" value="Eukaryota"/>
</dbReference>
<accession>A5DWH9</accession>
<dbReference type="GeneID" id="5234310"/>
<dbReference type="InParanoid" id="A5DWH9"/>
<organism evidence="2 3">
    <name type="scientific">Lodderomyces elongisporus (strain ATCC 11503 / CBS 2605 / JCM 1781 / NBRC 1676 / NRRL YB-4239)</name>
    <name type="common">Yeast</name>
    <name type="synonym">Saccharomyces elongisporus</name>
    <dbReference type="NCBI Taxonomy" id="379508"/>
    <lineage>
        <taxon>Eukaryota</taxon>
        <taxon>Fungi</taxon>
        <taxon>Dikarya</taxon>
        <taxon>Ascomycota</taxon>
        <taxon>Saccharomycotina</taxon>
        <taxon>Pichiomycetes</taxon>
        <taxon>Debaryomycetaceae</taxon>
        <taxon>Candida/Lodderomyces clade</taxon>
        <taxon>Lodderomyces</taxon>
    </lineage>
</organism>
<dbReference type="OMA" id="KVCTEER"/>
<feature type="region of interest" description="Disordered" evidence="1">
    <location>
        <begin position="241"/>
        <end position="289"/>
    </location>
</feature>
<protein>
    <recommendedName>
        <fullName evidence="4">Replication termination factor 2</fullName>
    </recommendedName>
</protein>
<dbReference type="HOGENOM" id="CLU_048955_2_1_1"/>
<dbReference type="InterPro" id="IPR006735">
    <property type="entry name" value="Rtf2"/>
</dbReference>
<dbReference type="Pfam" id="PF04641">
    <property type="entry name" value="Rtf2"/>
    <property type="match status" value="1"/>
</dbReference>
<keyword evidence="3" id="KW-1185">Reference proteome</keyword>
<dbReference type="GO" id="GO:0005634">
    <property type="term" value="C:nucleus"/>
    <property type="evidence" value="ECO:0007669"/>
    <property type="project" value="TreeGrafter"/>
</dbReference>
<sequence>MGNEGGTIVKRKDLLALHALNNELNEPVGEDTEQVLLQSCALSGLPLYQNAPIVGDYKGKLYIKEKILQYILDTKLGKINIKSQFLHLKSLKDLCTVTITWKVVNDIPHFMCPVTRELDNKAATYSYLRTCGCVMSSKVLREIKKATPKVSATAPDETKGTNEAGTINTVGTMEIKEIKEEKAEAAFKDDTDHVCANCPVCNKSFVFDYDMVMINPIDKKSIIEFNDETYTYLRDVLKQSNSKQPLKKKKSKALSSPSSTFPVSATNDLIRKRKPDADDKPETPKRVRA</sequence>
<evidence type="ECO:0000313" key="3">
    <source>
        <dbReference type="Proteomes" id="UP000001996"/>
    </source>
</evidence>
<reference evidence="2 3" key="1">
    <citation type="journal article" date="2009" name="Nature">
        <title>Evolution of pathogenicity and sexual reproduction in eight Candida genomes.</title>
        <authorList>
            <person name="Butler G."/>
            <person name="Rasmussen M.D."/>
            <person name="Lin M.F."/>
            <person name="Santos M.A."/>
            <person name="Sakthikumar S."/>
            <person name="Munro C.A."/>
            <person name="Rheinbay E."/>
            <person name="Grabherr M."/>
            <person name="Forche A."/>
            <person name="Reedy J.L."/>
            <person name="Agrafioti I."/>
            <person name="Arnaud M.B."/>
            <person name="Bates S."/>
            <person name="Brown A.J."/>
            <person name="Brunke S."/>
            <person name="Costanzo M.C."/>
            <person name="Fitzpatrick D.A."/>
            <person name="de Groot P.W."/>
            <person name="Harris D."/>
            <person name="Hoyer L.L."/>
            <person name="Hube B."/>
            <person name="Klis F.M."/>
            <person name="Kodira C."/>
            <person name="Lennard N."/>
            <person name="Logue M.E."/>
            <person name="Martin R."/>
            <person name="Neiman A.M."/>
            <person name="Nikolaou E."/>
            <person name="Quail M.A."/>
            <person name="Quinn J."/>
            <person name="Santos M.C."/>
            <person name="Schmitzberger F.F."/>
            <person name="Sherlock G."/>
            <person name="Shah P."/>
            <person name="Silverstein K.A."/>
            <person name="Skrzypek M.S."/>
            <person name="Soll D."/>
            <person name="Staggs R."/>
            <person name="Stansfield I."/>
            <person name="Stumpf M.P."/>
            <person name="Sudbery P.E."/>
            <person name="Srikantha T."/>
            <person name="Zeng Q."/>
            <person name="Berman J."/>
            <person name="Berriman M."/>
            <person name="Heitman J."/>
            <person name="Gow N.A."/>
            <person name="Lorenz M.C."/>
            <person name="Birren B.W."/>
            <person name="Kellis M."/>
            <person name="Cuomo C.A."/>
        </authorList>
    </citation>
    <scope>NUCLEOTIDE SEQUENCE [LARGE SCALE GENOMIC DNA]</scope>
    <source>
        <strain evidence="3">ATCC 11503 / BCRC 21390 / CBS 2605 / JCM 1781 / NBRC 1676 / NRRL YB-4239</strain>
    </source>
</reference>
<dbReference type="Proteomes" id="UP000001996">
    <property type="component" value="Unassembled WGS sequence"/>
</dbReference>
<evidence type="ECO:0008006" key="4">
    <source>
        <dbReference type="Google" id="ProtNLM"/>
    </source>
</evidence>
<dbReference type="PANTHER" id="PTHR12775:SF0">
    <property type="entry name" value="REPLICATION TERMINATION FACTOR 2"/>
    <property type="match status" value="1"/>
</dbReference>
<dbReference type="OrthoDB" id="247013at2759"/>
<dbReference type="PANTHER" id="PTHR12775">
    <property type="entry name" value="PROTEIN C20ORF43 HOMOLOG"/>
    <property type="match status" value="1"/>
</dbReference>
<proteinExistence type="predicted"/>
<feature type="compositionally biased region" description="Basic and acidic residues" evidence="1">
    <location>
        <begin position="275"/>
        <end position="289"/>
    </location>
</feature>